<dbReference type="Proteomes" id="UP000638648">
    <property type="component" value="Unassembled WGS sequence"/>
</dbReference>
<feature type="region of interest" description="Disordered" evidence="1">
    <location>
        <begin position="185"/>
        <end position="262"/>
    </location>
</feature>
<gene>
    <name evidence="2" type="ORF">HEB94_004563</name>
</gene>
<proteinExistence type="predicted"/>
<accession>A0A927MVL6</accession>
<evidence type="ECO:0000313" key="3">
    <source>
        <dbReference type="Proteomes" id="UP000638648"/>
    </source>
</evidence>
<keyword evidence="3" id="KW-1185">Reference proteome</keyword>
<feature type="compositionally biased region" description="Low complexity" evidence="1">
    <location>
        <begin position="200"/>
        <end position="220"/>
    </location>
</feature>
<comment type="caution">
    <text evidence="2">The sequence shown here is derived from an EMBL/GenBank/DDBJ whole genome shotgun (WGS) entry which is preliminary data.</text>
</comment>
<dbReference type="RefSeq" id="WP_192751618.1">
    <property type="nucleotide sequence ID" value="NZ_BAABJL010000040.1"/>
</dbReference>
<sequence length="402" mass="43690">MTGRRSNAPRTVLEHLIWQRDQTYDEVAAEFEVIARQAGERGASMSARHLRRLASGQRTGMTPVTRRVLLRMFGRAATELVAPFEQALAGAGAACRVEPPDRPDGETPTDGGTRGESPGPAQERERFEVRPAGTFEPLCDTELLDRSARTARRFGMALARATLAEDNLERVYAAVRQLTHAYQQRPLPEDARRARGHPGAGVRPARSPAAPRTRPAAALRGGHGVRDVGEGRARPVRRPDGDSARTRRLSLRRPGRPQRPARVGAWSAVRRGVLDGPTLRSHPLRQAGADFATTDSTEVWLHASEARALAALAKDRQAIAAIRQAGPAAGANGVDRLDGLGRLEDLGDLDRMSARLAAGRPRYHFAADAISWLPCDLRAEVEVLTRLDPWPADGSPVADLWG</sequence>
<dbReference type="EMBL" id="JADBEM010000001">
    <property type="protein sequence ID" value="MBE1607715.1"/>
    <property type="molecule type" value="Genomic_DNA"/>
</dbReference>
<feature type="compositionally biased region" description="Basic residues" evidence="1">
    <location>
        <begin position="246"/>
        <end position="256"/>
    </location>
</feature>
<reference evidence="2" key="1">
    <citation type="submission" date="2020-10" db="EMBL/GenBank/DDBJ databases">
        <title>Sequencing the genomes of 1000 actinobacteria strains.</title>
        <authorList>
            <person name="Klenk H.-P."/>
        </authorList>
    </citation>
    <scope>NUCLEOTIDE SEQUENCE</scope>
    <source>
        <strain evidence="2">DSM 45354</strain>
    </source>
</reference>
<feature type="region of interest" description="Disordered" evidence="1">
    <location>
        <begin position="93"/>
        <end position="133"/>
    </location>
</feature>
<name>A0A927MVL6_9ACTN</name>
<dbReference type="AlphaFoldDB" id="A0A927MVL6"/>
<feature type="compositionally biased region" description="Basic and acidic residues" evidence="1">
    <location>
        <begin position="224"/>
        <end position="245"/>
    </location>
</feature>
<evidence type="ECO:0000256" key="1">
    <source>
        <dbReference type="SAM" id="MobiDB-lite"/>
    </source>
</evidence>
<organism evidence="2 3">
    <name type="scientific">Actinopolymorpha pittospori</name>
    <dbReference type="NCBI Taxonomy" id="648752"/>
    <lineage>
        <taxon>Bacteria</taxon>
        <taxon>Bacillati</taxon>
        <taxon>Actinomycetota</taxon>
        <taxon>Actinomycetes</taxon>
        <taxon>Propionibacteriales</taxon>
        <taxon>Actinopolymorphaceae</taxon>
        <taxon>Actinopolymorpha</taxon>
    </lineage>
</organism>
<evidence type="ECO:0000313" key="2">
    <source>
        <dbReference type="EMBL" id="MBE1607715.1"/>
    </source>
</evidence>
<protein>
    <submittedName>
        <fullName evidence="2">Uncharacterized protein</fullName>
    </submittedName>
</protein>